<accession>A0AAW0BU58</accession>
<dbReference type="AlphaFoldDB" id="A0AAW0BU58"/>
<feature type="compositionally biased region" description="Basic and acidic residues" evidence="1">
    <location>
        <begin position="224"/>
        <end position="235"/>
    </location>
</feature>
<feature type="compositionally biased region" description="Polar residues" evidence="1">
    <location>
        <begin position="202"/>
        <end position="211"/>
    </location>
</feature>
<feature type="transmembrane region" description="Helical" evidence="2">
    <location>
        <begin position="168"/>
        <end position="189"/>
    </location>
</feature>
<protein>
    <submittedName>
        <fullName evidence="3">Uncharacterized protein</fullName>
    </submittedName>
</protein>
<reference evidence="3 4" key="1">
    <citation type="submission" date="2024-01" db="EMBL/GenBank/DDBJ databases">
        <title>A draft genome for a cacao thread blight-causing isolate of Paramarasmius palmivorus.</title>
        <authorList>
            <person name="Baruah I.K."/>
            <person name="Bukari Y."/>
            <person name="Amoako-Attah I."/>
            <person name="Meinhardt L.W."/>
            <person name="Bailey B.A."/>
            <person name="Cohen S.P."/>
        </authorList>
    </citation>
    <scope>NUCLEOTIDE SEQUENCE [LARGE SCALE GENOMIC DNA]</scope>
    <source>
        <strain evidence="3 4">GH-12</strain>
    </source>
</reference>
<evidence type="ECO:0000256" key="2">
    <source>
        <dbReference type="SAM" id="Phobius"/>
    </source>
</evidence>
<organism evidence="3 4">
    <name type="scientific">Paramarasmius palmivorus</name>
    <dbReference type="NCBI Taxonomy" id="297713"/>
    <lineage>
        <taxon>Eukaryota</taxon>
        <taxon>Fungi</taxon>
        <taxon>Dikarya</taxon>
        <taxon>Basidiomycota</taxon>
        <taxon>Agaricomycotina</taxon>
        <taxon>Agaricomycetes</taxon>
        <taxon>Agaricomycetidae</taxon>
        <taxon>Agaricales</taxon>
        <taxon>Marasmiineae</taxon>
        <taxon>Marasmiaceae</taxon>
        <taxon>Paramarasmius</taxon>
    </lineage>
</organism>
<gene>
    <name evidence="3" type="ORF">VNI00_014212</name>
</gene>
<feature type="region of interest" description="Disordered" evidence="1">
    <location>
        <begin position="198"/>
        <end position="257"/>
    </location>
</feature>
<dbReference type="Proteomes" id="UP001383192">
    <property type="component" value="Unassembled WGS sequence"/>
</dbReference>
<keyword evidence="2" id="KW-0812">Transmembrane</keyword>
<keyword evidence="4" id="KW-1185">Reference proteome</keyword>
<evidence type="ECO:0000313" key="3">
    <source>
        <dbReference type="EMBL" id="KAK7030355.1"/>
    </source>
</evidence>
<keyword evidence="2" id="KW-1133">Transmembrane helix</keyword>
<feature type="compositionally biased region" description="Low complexity" evidence="1">
    <location>
        <begin position="78"/>
        <end position="108"/>
    </location>
</feature>
<comment type="caution">
    <text evidence="3">The sequence shown here is derived from an EMBL/GenBank/DDBJ whole genome shotgun (WGS) entry which is preliminary data.</text>
</comment>
<proteinExistence type="predicted"/>
<feature type="compositionally biased region" description="Low complexity" evidence="1">
    <location>
        <begin position="131"/>
        <end position="142"/>
    </location>
</feature>
<evidence type="ECO:0000313" key="4">
    <source>
        <dbReference type="Proteomes" id="UP001383192"/>
    </source>
</evidence>
<feature type="region of interest" description="Disordered" evidence="1">
    <location>
        <begin position="71"/>
        <end position="108"/>
    </location>
</feature>
<dbReference type="EMBL" id="JAYKXP010000077">
    <property type="protein sequence ID" value="KAK7030355.1"/>
    <property type="molecule type" value="Genomic_DNA"/>
</dbReference>
<name>A0AAW0BU58_9AGAR</name>
<feature type="region of interest" description="Disordered" evidence="1">
    <location>
        <begin position="131"/>
        <end position="165"/>
    </location>
</feature>
<sequence>MAFYVRQQEAIDIFGGASGSGVSLPISANGRRSGTGTIYIKRIGLVQVFAVDLNENILGNKTTIIVLEDTDSTGESDPTISTLPNTSSTLPSTSSTWPSTSSTWPSTSSTLPITSFTLSSTSFTLPSNSFTLPSTSSTSTQENSEETGAPARPNPGSNTTKPLNPGQIAGMLIGIVTLTLLLTIGIMKFQQRHKARLERSTKQGQVASSALSIDPYPHTITPNIDREKKHERDLLNRTPPENNDPPSRPELALETERERERRIVHLEDSGWRPVPENSSASVVLLPPRYDAAV</sequence>
<evidence type="ECO:0000256" key="1">
    <source>
        <dbReference type="SAM" id="MobiDB-lite"/>
    </source>
</evidence>
<keyword evidence="2" id="KW-0472">Membrane</keyword>